<organism evidence="1 2">
    <name type="scientific">Mangrovibacterium marinum</name>
    <dbReference type="NCBI Taxonomy" id="1639118"/>
    <lineage>
        <taxon>Bacteria</taxon>
        <taxon>Pseudomonadati</taxon>
        <taxon>Bacteroidota</taxon>
        <taxon>Bacteroidia</taxon>
        <taxon>Marinilabiliales</taxon>
        <taxon>Prolixibacteraceae</taxon>
        <taxon>Mangrovibacterium</taxon>
    </lineage>
</organism>
<dbReference type="Proteomes" id="UP000243525">
    <property type="component" value="Unassembled WGS sequence"/>
</dbReference>
<dbReference type="AlphaFoldDB" id="A0A2T5BXW8"/>
<evidence type="ECO:0000313" key="1">
    <source>
        <dbReference type="EMBL" id="PTN05947.1"/>
    </source>
</evidence>
<keyword evidence="2" id="KW-1185">Reference proteome</keyword>
<reference evidence="1 2" key="1">
    <citation type="submission" date="2018-04" db="EMBL/GenBank/DDBJ databases">
        <title>Genomic Encyclopedia of Archaeal and Bacterial Type Strains, Phase II (KMG-II): from individual species to whole genera.</title>
        <authorList>
            <person name="Goeker M."/>
        </authorList>
    </citation>
    <scope>NUCLEOTIDE SEQUENCE [LARGE SCALE GENOMIC DNA]</scope>
    <source>
        <strain evidence="1 2">DSM 28823</strain>
    </source>
</reference>
<accession>A0A2T5BXW8</accession>
<name>A0A2T5BXW8_9BACT</name>
<gene>
    <name evidence="1" type="ORF">C8N47_12410</name>
</gene>
<dbReference type="EMBL" id="QAAD01000024">
    <property type="protein sequence ID" value="PTN05947.1"/>
    <property type="molecule type" value="Genomic_DNA"/>
</dbReference>
<proteinExistence type="predicted"/>
<comment type="caution">
    <text evidence="1">The sequence shown here is derived from an EMBL/GenBank/DDBJ whole genome shotgun (WGS) entry which is preliminary data.</text>
</comment>
<sequence>MEDVSTHRAKPAHHSPYHLTYTPLQNKNIQHIDKNTIKLIDLTNDTTA</sequence>
<protein>
    <submittedName>
        <fullName evidence="1">Uncharacterized protein</fullName>
    </submittedName>
</protein>
<evidence type="ECO:0000313" key="2">
    <source>
        <dbReference type="Proteomes" id="UP000243525"/>
    </source>
</evidence>